<feature type="signal peptide" evidence="1">
    <location>
        <begin position="1"/>
        <end position="15"/>
    </location>
</feature>
<dbReference type="OrthoDB" id="3794773at2759"/>
<dbReference type="Proteomes" id="UP000660729">
    <property type="component" value="Unassembled WGS sequence"/>
</dbReference>
<keyword evidence="1" id="KW-0732">Signal</keyword>
<evidence type="ECO:0000313" key="4">
    <source>
        <dbReference type="Proteomes" id="UP000660729"/>
    </source>
</evidence>
<accession>A0A8H6RAA5</accession>
<protein>
    <recommendedName>
        <fullName evidence="2">Deoxyribonuclease NucA/NucB domain-containing protein</fullName>
    </recommendedName>
</protein>
<proteinExistence type="predicted"/>
<comment type="caution">
    <text evidence="3">The sequence shown here is derived from an EMBL/GenBank/DDBJ whole genome shotgun (WGS) entry which is preliminary data.</text>
</comment>
<evidence type="ECO:0000259" key="2">
    <source>
        <dbReference type="Pfam" id="PF14040"/>
    </source>
</evidence>
<dbReference type="AlphaFoldDB" id="A0A8H6RAA5"/>
<organism evidence="3 4">
    <name type="scientific">Pseudocercospora fuligena</name>
    <dbReference type="NCBI Taxonomy" id="685502"/>
    <lineage>
        <taxon>Eukaryota</taxon>
        <taxon>Fungi</taxon>
        <taxon>Dikarya</taxon>
        <taxon>Ascomycota</taxon>
        <taxon>Pezizomycotina</taxon>
        <taxon>Dothideomycetes</taxon>
        <taxon>Dothideomycetidae</taxon>
        <taxon>Mycosphaerellales</taxon>
        <taxon>Mycosphaerellaceae</taxon>
        <taxon>Pseudocercospora</taxon>
    </lineage>
</organism>
<gene>
    <name evidence="3" type="ORF">HII31_11989</name>
</gene>
<feature type="domain" description="Deoxyribonuclease NucA/NucB" evidence="2">
    <location>
        <begin position="76"/>
        <end position="174"/>
    </location>
</feature>
<reference evidence="3" key="1">
    <citation type="submission" date="2020-04" db="EMBL/GenBank/DDBJ databases">
        <title>Draft genome resource of the tomato pathogen Pseudocercospora fuligena.</title>
        <authorList>
            <person name="Zaccaron A."/>
        </authorList>
    </citation>
    <scope>NUCLEOTIDE SEQUENCE</scope>
    <source>
        <strain evidence="3">PF001</strain>
    </source>
</reference>
<name>A0A8H6RAA5_9PEZI</name>
<dbReference type="Pfam" id="PF14040">
    <property type="entry name" value="DNase_NucA_NucB"/>
    <property type="match status" value="1"/>
</dbReference>
<keyword evidence="4" id="KW-1185">Reference proteome</keyword>
<evidence type="ECO:0000256" key="1">
    <source>
        <dbReference type="SAM" id="SignalP"/>
    </source>
</evidence>
<evidence type="ECO:0000313" key="3">
    <source>
        <dbReference type="EMBL" id="KAF7186757.1"/>
    </source>
</evidence>
<sequence>MIPLAPLLALGLTYASTTIATVLPQDATNLGLHDVQHERLTKRADRGVWTMFCGGTPPAQGSQTRGRSIEEACNNACYYMNFVKPDFVATYDANTDNNKNRVHSGCRSRDGSVCNKMPFSQRWHDLLGDNYNCDEFPMASMKQDDWTPGTVRNSLRCIDANQNSAAGSQLSNFERGVGTGLAGRIGDGPLNDGDTYGITFNYDGADTSKLGFCLDAPNPGTADIWNQFFMSSYGGQATGGPIHFPYQPDTDNHYASFANIDDDNDFEDILQCRIKILRTAGDNYEAWTYDNAGEQRGHAARQLTEDQQSLLIPGSGYVKDTSVVRLGEMGTGRGSANMIYYAVGESYAVTFPFTTFSLGSDNAVSNAHPNDVPAEGAYCTVPEIEDGENGPRQEIECWFPCPQT</sequence>
<dbReference type="EMBL" id="JABCIY010000248">
    <property type="protein sequence ID" value="KAF7186757.1"/>
    <property type="molecule type" value="Genomic_DNA"/>
</dbReference>
<feature type="chain" id="PRO_5034576172" description="Deoxyribonuclease NucA/NucB domain-containing protein" evidence="1">
    <location>
        <begin position="16"/>
        <end position="404"/>
    </location>
</feature>
<dbReference type="InterPro" id="IPR029476">
    <property type="entry name" value="DNase_NucA_NucB"/>
</dbReference>